<dbReference type="RefSeq" id="YP_009294063.1">
    <property type="nucleotide sequence ID" value="NC_031146.1"/>
</dbReference>
<name>A0A1C9CG07_9FLOR</name>
<proteinExistence type="predicted"/>
<dbReference type="InterPro" id="IPR028978">
    <property type="entry name" value="Chorismate_lyase_/UTRA_dom_sf"/>
</dbReference>
<dbReference type="AlphaFoldDB" id="A0A1C9CG07"/>
<dbReference type="Pfam" id="PF01947">
    <property type="entry name" value="Rv2949c-like"/>
    <property type="match status" value="1"/>
</dbReference>
<dbReference type="GeneID" id="29069969"/>
<evidence type="ECO:0000313" key="1">
    <source>
        <dbReference type="EMBL" id="AOM67305.1"/>
    </source>
</evidence>
<keyword evidence="1" id="KW-0934">Plastid</keyword>
<dbReference type="Gene3D" id="3.40.1410.10">
    <property type="entry name" value="Chorismate lyase-like"/>
    <property type="match status" value="1"/>
</dbReference>
<protein>
    <recommendedName>
        <fullName evidence="2">Chorismate lyase</fullName>
    </recommendedName>
</protein>
<evidence type="ECO:0008006" key="2">
    <source>
        <dbReference type="Google" id="ProtNLM"/>
    </source>
</evidence>
<dbReference type="InterPro" id="IPR002800">
    <property type="entry name" value="Rv2949c-like"/>
</dbReference>
<dbReference type="EMBL" id="KX284724">
    <property type="protein sequence ID" value="AOM67305.1"/>
    <property type="molecule type" value="Genomic_DNA"/>
</dbReference>
<reference evidence="1" key="1">
    <citation type="journal article" date="2016" name="BMC Biol.">
        <title>Parallel evolution of highly conserved plastid genome architecture in red seaweeds and seed plants.</title>
        <authorList>
            <person name="Lee J."/>
            <person name="Cho C.H."/>
            <person name="Park S.I."/>
            <person name="Choi J.W."/>
            <person name="Song H.S."/>
            <person name="West J.A."/>
            <person name="Bhattacharya D."/>
            <person name="Yoon H.S."/>
        </authorList>
    </citation>
    <scope>NUCLEOTIDE SEQUENCE</scope>
</reference>
<organism evidence="1">
    <name type="scientific">Hildenbrandia rubra</name>
    <dbReference type="NCBI Taxonomy" id="31481"/>
    <lineage>
        <taxon>Eukaryota</taxon>
        <taxon>Rhodophyta</taxon>
        <taxon>Florideophyceae</taxon>
        <taxon>Hildenbrandiophycidae</taxon>
        <taxon>Hildenbrandiales</taxon>
        <taxon>Hildenbrandiaceae</taxon>
        <taxon>Hildenbrandia</taxon>
    </lineage>
</organism>
<geneLocation type="plastid" evidence="1"/>
<gene>
    <name evidence="1" type="primary">ycf21</name>
    <name evidence="1" type="ORF">Hrub_061</name>
</gene>
<accession>A0A1C9CG07</accession>
<dbReference type="SUPFAM" id="SSF64288">
    <property type="entry name" value="Chorismate lyase-like"/>
    <property type="match status" value="1"/>
</dbReference>
<sequence length="184" mass="22092">MNQLFDSYSILWQSNHLHLNIGNIYYYIPNRSSLLLLSDGSFTKILDSIINNVTHIQLTRDQKIYRHIKYLNNWYSAIGLTMYRQGWLQEKSGYKLIFASSWYKPEVLANCPFVDVTPLGKVFINSELILYRKLHCISCLCSKWFEKQFKFRGYIWSREYVLYHEKEPFIFIREFFSPKLTTNL</sequence>